<reference evidence="3" key="1">
    <citation type="submission" date="2021-12" db="EMBL/GenBank/DDBJ databases">
        <title>Convergent genome expansion in fungi linked to evolution of root-endophyte symbiosis.</title>
        <authorList>
            <consortium name="DOE Joint Genome Institute"/>
            <person name="Ke Y.-H."/>
            <person name="Bonito G."/>
            <person name="Liao H.-L."/>
            <person name="Looney B."/>
            <person name="Rojas-Flechas A."/>
            <person name="Nash J."/>
            <person name="Hameed K."/>
            <person name="Schadt C."/>
            <person name="Martin F."/>
            <person name="Crous P.W."/>
            <person name="Miettinen O."/>
            <person name="Magnuson J.K."/>
            <person name="Labbe J."/>
            <person name="Jacobson D."/>
            <person name="Doktycz M.J."/>
            <person name="Veneault-Fourrey C."/>
            <person name="Kuo A."/>
            <person name="Mondo S."/>
            <person name="Calhoun S."/>
            <person name="Riley R."/>
            <person name="Ohm R."/>
            <person name="LaButti K."/>
            <person name="Andreopoulos B."/>
            <person name="Pangilinan J."/>
            <person name="Nolan M."/>
            <person name="Tritt A."/>
            <person name="Clum A."/>
            <person name="Lipzen A."/>
            <person name="Daum C."/>
            <person name="Barry K."/>
            <person name="Grigoriev I.V."/>
            <person name="Vilgalys R."/>
        </authorList>
    </citation>
    <scope>NUCLEOTIDE SEQUENCE</scope>
    <source>
        <strain evidence="3">PMI_201</strain>
    </source>
</reference>
<feature type="compositionally biased region" description="Polar residues" evidence="1">
    <location>
        <begin position="198"/>
        <end position="215"/>
    </location>
</feature>
<comment type="caution">
    <text evidence="3">The sequence shown here is derived from an EMBL/GenBank/DDBJ whole genome shotgun (WGS) entry which is preliminary data.</text>
</comment>
<gene>
    <name evidence="3" type="ORF">BGW36DRAFT_356489</name>
</gene>
<dbReference type="GeneID" id="70244064"/>
<dbReference type="RefSeq" id="XP_046075741.1">
    <property type="nucleotide sequence ID" value="XM_046213777.1"/>
</dbReference>
<feature type="compositionally biased region" description="Basic and acidic residues" evidence="1">
    <location>
        <begin position="174"/>
        <end position="188"/>
    </location>
</feature>
<feature type="region of interest" description="Disordered" evidence="1">
    <location>
        <begin position="167"/>
        <end position="215"/>
    </location>
</feature>
<dbReference type="AlphaFoldDB" id="A0AAD4PZ88"/>
<keyword evidence="2" id="KW-1133">Transmembrane helix</keyword>
<proteinExistence type="predicted"/>
<feature type="transmembrane region" description="Helical" evidence="2">
    <location>
        <begin position="75"/>
        <end position="103"/>
    </location>
</feature>
<evidence type="ECO:0000256" key="1">
    <source>
        <dbReference type="SAM" id="MobiDB-lite"/>
    </source>
</evidence>
<dbReference type="EMBL" id="JAJTJA010000003">
    <property type="protein sequence ID" value="KAH8702365.1"/>
    <property type="molecule type" value="Genomic_DNA"/>
</dbReference>
<dbReference type="Proteomes" id="UP001201262">
    <property type="component" value="Unassembled WGS sequence"/>
</dbReference>
<evidence type="ECO:0000313" key="3">
    <source>
        <dbReference type="EMBL" id="KAH8702365.1"/>
    </source>
</evidence>
<dbReference type="Pfam" id="PF16015">
    <property type="entry name" value="Promethin"/>
    <property type="match status" value="1"/>
</dbReference>
<protein>
    <submittedName>
        <fullName evidence="3">Uncharacterized protein</fullName>
    </submittedName>
</protein>
<evidence type="ECO:0000256" key="2">
    <source>
        <dbReference type="SAM" id="Phobius"/>
    </source>
</evidence>
<organism evidence="3 4">
    <name type="scientific">Talaromyces proteolyticus</name>
    <dbReference type="NCBI Taxonomy" id="1131652"/>
    <lineage>
        <taxon>Eukaryota</taxon>
        <taxon>Fungi</taxon>
        <taxon>Dikarya</taxon>
        <taxon>Ascomycota</taxon>
        <taxon>Pezizomycotina</taxon>
        <taxon>Eurotiomycetes</taxon>
        <taxon>Eurotiomycetidae</taxon>
        <taxon>Eurotiales</taxon>
        <taxon>Trichocomaceae</taxon>
        <taxon>Talaromyces</taxon>
        <taxon>Talaromyces sect. Bacilispori</taxon>
    </lineage>
</organism>
<name>A0AAD4PZ88_9EURO</name>
<keyword evidence="2" id="KW-0472">Membrane</keyword>
<accession>A0AAD4PZ88</accession>
<keyword evidence="2" id="KW-0812">Transmembrane</keyword>
<keyword evidence="4" id="KW-1185">Reference proteome</keyword>
<feature type="transmembrane region" description="Helical" evidence="2">
    <location>
        <begin position="110"/>
        <end position="132"/>
    </location>
</feature>
<evidence type="ECO:0000313" key="4">
    <source>
        <dbReference type="Proteomes" id="UP001201262"/>
    </source>
</evidence>
<sequence>MATSATQAEPVSAVKSTLANTIFSLTNRVKTAVNNILPPERRENLKQQLVAFAVSHPVLATLLLAQAVFSGIPLVLFVVLTISVLALSLVAALVIGVLGALLFTVFCVGFGLLVLLPTLFITTFTAVGVWLWGWGVYYIVKWFRTADTEQLTRFSSDLTSQFLGKSNTEDELDQEQHDKQKSTASHDEGETDEDSPEQPVSHSQAINGTTGVRLV</sequence>